<dbReference type="InterPro" id="IPR003340">
    <property type="entry name" value="B3_DNA-bd"/>
</dbReference>
<evidence type="ECO:0000259" key="8">
    <source>
        <dbReference type="PROSITE" id="PS50863"/>
    </source>
</evidence>
<keyword evidence="7" id="KW-0812">Transmembrane</keyword>
<reference evidence="10" key="1">
    <citation type="journal article" date="2019" name="Gigascience">
        <title>De novo genome assembly of the endangered Acer yangbiense, a plant species with extremely small populations endemic to Yunnan Province, China.</title>
        <authorList>
            <person name="Yang J."/>
            <person name="Wariss H.M."/>
            <person name="Tao L."/>
            <person name="Zhang R."/>
            <person name="Yun Q."/>
            <person name="Hollingsworth P."/>
            <person name="Dao Z."/>
            <person name="Luo G."/>
            <person name="Guo H."/>
            <person name="Ma Y."/>
            <person name="Sun W."/>
        </authorList>
    </citation>
    <scope>NUCLEOTIDE SEQUENCE [LARGE SCALE GENOMIC DNA]</scope>
    <source>
        <strain evidence="10">cv. Malutang</strain>
    </source>
</reference>
<evidence type="ECO:0000256" key="5">
    <source>
        <dbReference type="ARBA" id="ARBA00023242"/>
    </source>
</evidence>
<dbReference type="PANTHER" id="PTHR31140:SF74">
    <property type="entry name" value="B3 DOMAIN-CONTAINING TRANSCRIPTION FACTOR LEC2"/>
    <property type="match status" value="1"/>
</dbReference>
<dbReference type="SMART" id="SM01019">
    <property type="entry name" value="B3"/>
    <property type="match status" value="1"/>
</dbReference>
<dbReference type="CDD" id="cd10017">
    <property type="entry name" value="B3_DNA"/>
    <property type="match status" value="1"/>
</dbReference>
<evidence type="ECO:0000256" key="6">
    <source>
        <dbReference type="SAM" id="MobiDB-lite"/>
    </source>
</evidence>
<feature type="domain" description="TF-B3" evidence="8">
    <location>
        <begin position="197"/>
        <end position="298"/>
    </location>
</feature>
<feature type="region of interest" description="Disordered" evidence="6">
    <location>
        <begin position="355"/>
        <end position="416"/>
    </location>
</feature>
<dbReference type="PROSITE" id="PS50863">
    <property type="entry name" value="B3"/>
    <property type="match status" value="1"/>
</dbReference>
<dbReference type="Pfam" id="PF02362">
    <property type="entry name" value="B3"/>
    <property type="match status" value="1"/>
</dbReference>
<accession>A0A5C7GTF5</accession>
<evidence type="ECO:0000256" key="4">
    <source>
        <dbReference type="ARBA" id="ARBA00023163"/>
    </source>
</evidence>
<sequence>MENYTTSNNQITTTIAEEINTNTNFQPMNLFSSSTTLDQQQCYFQSPHIQNPQFSGQYFAAYPPLYPFQFDDQNGVEIGAAARPNGLTKQRGFMDPQKTKIARIKRKLARIKAINSQRNASSSSVSSSSNQSDSRRSSLSMSVAHNRDLYNFFTPDNKVGLCQIFNLRSLIISVFVLLLFYVFNKVSFILQRLRVLLKKQLKNSDVGNLGRIVLPKREVEENLPSLSDKEGIKIVMRDVYSDQVWTLKFKYWCNNRSRMYVLENTGDFVKQNRLESGDSLTLYEDESMNFYFSIEKVEKPAANQPSNNIQTSSYNILNTVPPSPPPLMNQARDELEEASLALLIQELNQKEQKEEANYNFITSSSSAPPIMDYEETNDGPCSTTPAHSRSTHDQDLGNHHPHLVQPPGHVDEYNNSTTDHDCYGGLEMLPDVNKYYHFSL</sequence>
<dbReference type="GO" id="GO:0003700">
    <property type="term" value="F:DNA-binding transcription factor activity"/>
    <property type="evidence" value="ECO:0007669"/>
    <property type="project" value="InterPro"/>
</dbReference>
<evidence type="ECO:0000256" key="2">
    <source>
        <dbReference type="ARBA" id="ARBA00023015"/>
    </source>
</evidence>
<protein>
    <recommendedName>
        <fullName evidence="8">TF-B3 domain-containing protein</fullName>
    </recommendedName>
</protein>
<dbReference type="SUPFAM" id="SSF101936">
    <property type="entry name" value="DNA-binding pseudobarrel domain"/>
    <property type="match status" value="1"/>
</dbReference>
<dbReference type="Gene3D" id="2.40.330.10">
    <property type="entry name" value="DNA-binding pseudobarrel domain"/>
    <property type="match status" value="1"/>
</dbReference>
<keyword evidence="5" id="KW-0539">Nucleus</keyword>
<proteinExistence type="predicted"/>
<dbReference type="PANTHER" id="PTHR31140">
    <property type="entry name" value="B3 DOMAIN-CONTAINING TRANSCRIPTION FACTOR ABI3"/>
    <property type="match status" value="1"/>
</dbReference>
<name>A0A5C7GTF5_9ROSI</name>
<keyword evidence="4" id="KW-0804">Transcription</keyword>
<dbReference type="GO" id="GO:0003677">
    <property type="term" value="F:DNA binding"/>
    <property type="evidence" value="ECO:0007669"/>
    <property type="project" value="UniProtKB-KW"/>
</dbReference>
<dbReference type="InterPro" id="IPR015300">
    <property type="entry name" value="DNA-bd_pseudobarrel_sf"/>
</dbReference>
<dbReference type="AlphaFoldDB" id="A0A5C7GTF5"/>
<comment type="subcellular location">
    <subcellularLocation>
        <location evidence="1">Nucleus</location>
    </subcellularLocation>
</comment>
<dbReference type="InterPro" id="IPR044800">
    <property type="entry name" value="LEC2-like"/>
</dbReference>
<keyword evidence="7" id="KW-0472">Membrane</keyword>
<dbReference type="OrthoDB" id="757982at2759"/>
<gene>
    <name evidence="9" type="ORF">EZV62_026720</name>
</gene>
<keyword evidence="10" id="KW-1185">Reference proteome</keyword>
<evidence type="ECO:0000313" key="10">
    <source>
        <dbReference type="Proteomes" id="UP000323000"/>
    </source>
</evidence>
<evidence type="ECO:0000256" key="3">
    <source>
        <dbReference type="ARBA" id="ARBA00023125"/>
    </source>
</evidence>
<organism evidence="9 10">
    <name type="scientific">Acer yangbiense</name>
    <dbReference type="NCBI Taxonomy" id="1000413"/>
    <lineage>
        <taxon>Eukaryota</taxon>
        <taxon>Viridiplantae</taxon>
        <taxon>Streptophyta</taxon>
        <taxon>Embryophyta</taxon>
        <taxon>Tracheophyta</taxon>
        <taxon>Spermatophyta</taxon>
        <taxon>Magnoliopsida</taxon>
        <taxon>eudicotyledons</taxon>
        <taxon>Gunneridae</taxon>
        <taxon>Pentapetalae</taxon>
        <taxon>rosids</taxon>
        <taxon>malvids</taxon>
        <taxon>Sapindales</taxon>
        <taxon>Sapindaceae</taxon>
        <taxon>Hippocastanoideae</taxon>
        <taxon>Acereae</taxon>
        <taxon>Acer</taxon>
    </lineage>
</organism>
<feature type="compositionally biased region" description="Polar residues" evidence="6">
    <location>
        <begin position="379"/>
        <end position="388"/>
    </location>
</feature>
<evidence type="ECO:0000313" key="9">
    <source>
        <dbReference type="EMBL" id="TXG47426.1"/>
    </source>
</evidence>
<evidence type="ECO:0000256" key="7">
    <source>
        <dbReference type="SAM" id="Phobius"/>
    </source>
</evidence>
<feature type="region of interest" description="Disordered" evidence="6">
    <location>
        <begin position="115"/>
        <end position="138"/>
    </location>
</feature>
<dbReference type="EMBL" id="VAHF01000013">
    <property type="protein sequence ID" value="TXG47426.1"/>
    <property type="molecule type" value="Genomic_DNA"/>
</dbReference>
<dbReference type="Proteomes" id="UP000323000">
    <property type="component" value="Chromosome 13"/>
</dbReference>
<evidence type="ECO:0000256" key="1">
    <source>
        <dbReference type="ARBA" id="ARBA00004123"/>
    </source>
</evidence>
<comment type="caution">
    <text evidence="9">The sequence shown here is derived from an EMBL/GenBank/DDBJ whole genome shotgun (WGS) entry which is preliminary data.</text>
</comment>
<feature type="transmembrane region" description="Helical" evidence="7">
    <location>
        <begin position="170"/>
        <end position="190"/>
    </location>
</feature>
<dbReference type="GO" id="GO:0005634">
    <property type="term" value="C:nucleus"/>
    <property type="evidence" value="ECO:0007669"/>
    <property type="project" value="UniProtKB-SubCell"/>
</dbReference>
<keyword evidence="2" id="KW-0805">Transcription regulation</keyword>
<keyword evidence="7" id="KW-1133">Transmembrane helix</keyword>
<keyword evidence="3" id="KW-0238">DNA-binding</keyword>